<sequence length="591" mass="67796">MRRFVHYEVLVVLCSVLVAGRAACDSCLSSYDYSANIECLAEPLAPQYRGGIVKNPAFDSGLYGWTAFGKAKIGLEKVKRNKFIVASSRSLPNDSFSQNFHIKKDLLHTFSAWVQISEGKETVAAFLKIPDQESIVIGSVIAKSGCWSMLKGGFTLDQNLKAQLYFLSNNTRVGLWLDNVSLKPFTKEQWSKQQKKSIETVRKRKIRIHVYSHEGKKLHGVKITINQTRPSFLLGCATAKPLIDFKAYQEWFAHRFTASSFNNEMKWYYTELNKEHENYTVPDAMISFLKKHGISIRGHNIFWDKPTMNMDWVRNLTRQELLAAAVRRMGSVMSRYSGDIFQWDVMNENLHFSYYEDRLGPNASAMFYKIAQALDPQATMFLNEYCTLEKPLDMEAIPSKYIEKLREIKSFPGNENMVVGIGLQAHFKLRPNISYIRSSLDVLGATKMPIWLTEFDVIRGPEQLIQYEEILREAYSHPAVDGIILWSGWNFGCSEECLKGSRDKTKKCLEICLTDNNFKNLPAGDLVDKLIQEWKTSNVKGFTDKNGVYEHRVFHGEYNAIFSHPPTYLNVTKKFNVTNEESQPLDIKIYL</sequence>
<evidence type="ECO:0000313" key="8">
    <source>
        <dbReference type="EMBL" id="KAL2476885.1"/>
    </source>
</evidence>
<comment type="caution">
    <text evidence="8">The sequence shown here is derived from an EMBL/GenBank/DDBJ whole genome shotgun (WGS) entry which is preliminary data.</text>
</comment>
<evidence type="ECO:0000259" key="7">
    <source>
        <dbReference type="PROSITE" id="PS51760"/>
    </source>
</evidence>
<dbReference type="Gene3D" id="2.60.120.260">
    <property type="entry name" value="Galactose-binding domain-like"/>
    <property type="match status" value="1"/>
</dbReference>
<dbReference type="SMART" id="SM00633">
    <property type="entry name" value="Glyco_10"/>
    <property type="match status" value="1"/>
</dbReference>
<dbReference type="GO" id="GO:0000272">
    <property type="term" value="P:polysaccharide catabolic process"/>
    <property type="evidence" value="ECO:0007669"/>
    <property type="project" value="UniProtKB-KW"/>
</dbReference>
<dbReference type="GO" id="GO:0031176">
    <property type="term" value="F:endo-1,4-beta-xylanase activity"/>
    <property type="evidence" value="ECO:0007669"/>
    <property type="project" value="UniProtKB-ARBA"/>
</dbReference>
<reference evidence="9" key="1">
    <citation type="submission" date="2024-07" db="EMBL/GenBank/DDBJ databases">
        <title>Two chromosome-level genome assemblies of Korean endemic species Abeliophyllum distichum and Forsythia ovata (Oleaceae).</title>
        <authorList>
            <person name="Jang H."/>
        </authorList>
    </citation>
    <scope>NUCLEOTIDE SEQUENCE [LARGE SCALE GENOMIC DNA]</scope>
</reference>
<proteinExistence type="inferred from homology"/>
<dbReference type="Proteomes" id="UP001604277">
    <property type="component" value="Unassembled WGS sequence"/>
</dbReference>
<dbReference type="PANTHER" id="PTHR31490:SF80">
    <property type="entry name" value="ENDO-1,4-BETA-XYLANASE A-LIKE ISOFORM X1"/>
    <property type="match status" value="1"/>
</dbReference>
<dbReference type="InterPro" id="IPR017853">
    <property type="entry name" value="GH"/>
</dbReference>
<feature type="chain" id="PRO_5044749361" evidence="6">
    <location>
        <begin position="25"/>
        <end position="591"/>
    </location>
</feature>
<keyword evidence="9" id="KW-1185">Reference proteome</keyword>
<dbReference type="AlphaFoldDB" id="A0ABD1QKY4"/>
<dbReference type="SUPFAM" id="SSF51445">
    <property type="entry name" value="(Trans)glycosidases"/>
    <property type="match status" value="1"/>
</dbReference>
<evidence type="ECO:0000313" key="9">
    <source>
        <dbReference type="Proteomes" id="UP001604277"/>
    </source>
</evidence>
<dbReference type="PROSITE" id="PS51760">
    <property type="entry name" value="GH10_2"/>
    <property type="match status" value="1"/>
</dbReference>
<dbReference type="InterPro" id="IPR008979">
    <property type="entry name" value="Galactose-bd-like_sf"/>
</dbReference>
<comment type="similarity">
    <text evidence="1">Belongs to the glycosyl hydrolase 10 (cellulase F) family.</text>
</comment>
<evidence type="ECO:0000256" key="3">
    <source>
        <dbReference type="ARBA" id="ARBA00022801"/>
    </source>
</evidence>
<gene>
    <name evidence="8" type="ORF">Fot_45899</name>
</gene>
<organism evidence="8 9">
    <name type="scientific">Forsythia ovata</name>
    <dbReference type="NCBI Taxonomy" id="205694"/>
    <lineage>
        <taxon>Eukaryota</taxon>
        <taxon>Viridiplantae</taxon>
        <taxon>Streptophyta</taxon>
        <taxon>Embryophyta</taxon>
        <taxon>Tracheophyta</taxon>
        <taxon>Spermatophyta</taxon>
        <taxon>Magnoliopsida</taxon>
        <taxon>eudicotyledons</taxon>
        <taxon>Gunneridae</taxon>
        <taxon>Pentapetalae</taxon>
        <taxon>asterids</taxon>
        <taxon>lamiids</taxon>
        <taxon>Lamiales</taxon>
        <taxon>Oleaceae</taxon>
        <taxon>Forsythieae</taxon>
        <taxon>Forsythia</taxon>
    </lineage>
</organism>
<keyword evidence="3 8" id="KW-0378">Hydrolase</keyword>
<protein>
    <submittedName>
        <fullName evidence="8">Glycosyl hydrolase family 10 protein</fullName>
    </submittedName>
</protein>
<evidence type="ECO:0000256" key="2">
    <source>
        <dbReference type="ARBA" id="ARBA00022737"/>
    </source>
</evidence>
<dbReference type="InterPro" id="IPR044846">
    <property type="entry name" value="GH10"/>
</dbReference>
<feature type="domain" description="GH10" evidence="7">
    <location>
        <begin position="226"/>
        <end position="530"/>
    </location>
</feature>
<dbReference type="InterPro" id="IPR001000">
    <property type="entry name" value="GH10_dom"/>
</dbReference>
<dbReference type="InterPro" id="IPR003305">
    <property type="entry name" value="CenC_carb-bd"/>
</dbReference>
<dbReference type="SUPFAM" id="SSF49785">
    <property type="entry name" value="Galactose-binding domain-like"/>
    <property type="match status" value="1"/>
</dbReference>
<keyword evidence="4" id="KW-0119">Carbohydrate metabolism</keyword>
<name>A0ABD1QKY4_9LAMI</name>
<dbReference type="Pfam" id="PF00331">
    <property type="entry name" value="Glyco_hydro_10"/>
    <property type="match status" value="1"/>
</dbReference>
<dbReference type="EMBL" id="JBFOLJ010000014">
    <property type="protein sequence ID" value="KAL2476885.1"/>
    <property type="molecule type" value="Genomic_DNA"/>
</dbReference>
<evidence type="ECO:0000256" key="4">
    <source>
        <dbReference type="ARBA" id="ARBA00023277"/>
    </source>
</evidence>
<keyword evidence="2" id="KW-0677">Repeat</keyword>
<dbReference type="PANTHER" id="PTHR31490">
    <property type="entry name" value="GLYCOSYL HYDROLASE"/>
    <property type="match status" value="1"/>
</dbReference>
<dbReference type="Pfam" id="PF02018">
    <property type="entry name" value="CBM_4_9"/>
    <property type="match status" value="1"/>
</dbReference>
<evidence type="ECO:0000256" key="5">
    <source>
        <dbReference type="ARBA" id="ARBA00023326"/>
    </source>
</evidence>
<evidence type="ECO:0000256" key="1">
    <source>
        <dbReference type="ARBA" id="ARBA00007495"/>
    </source>
</evidence>
<feature type="signal peptide" evidence="6">
    <location>
        <begin position="1"/>
        <end position="24"/>
    </location>
</feature>
<evidence type="ECO:0000256" key="6">
    <source>
        <dbReference type="SAM" id="SignalP"/>
    </source>
</evidence>
<keyword evidence="5" id="KW-0624">Polysaccharide degradation</keyword>
<dbReference type="Gene3D" id="3.20.20.80">
    <property type="entry name" value="Glycosidases"/>
    <property type="match status" value="1"/>
</dbReference>
<accession>A0ABD1QKY4</accession>
<keyword evidence="6" id="KW-0732">Signal</keyword>